<dbReference type="Gene3D" id="2.30.30.380">
    <property type="entry name" value="Zn-finger domain of Sec23/24"/>
    <property type="match status" value="1"/>
</dbReference>
<evidence type="ECO:0000259" key="4">
    <source>
        <dbReference type="Pfam" id="PF08033"/>
    </source>
</evidence>
<dbReference type="SUPFAM" id="SSF82754">
    <property type="entry name" value="C-terminal, gelsolin-like domain of Sec23/24"/>
    <property type="match status" value="1"/>
</dbReference>
<sequence length="714" mass="80951">MHSRDFASQAMHQASKQFPKAFEGQRRPKMKIPDFPSEIEKDQASFFSFDTSIQPPPLSTTNCFITETTNTDPNLLRSTMYTLPTDTDTFESMEIPFGLVLNPFNQKAMATELDKDISARCWQCQSYVNIFTKIEGNVFYCNICNSKNQVKEGISNEITRYSTIEYVTRKKNEERVVKTESGNMVSENLFRTTMVYGPVFIFAIDTTTPILMENAVKAMGHLIRDENFQFLFKKIVVALFSDTVSLVRSSGGVITEVLLSDKLQLPFISPEFLMDVEDSKGMELLVEYASRIPLSKGGAGNGFADCLKVGISITGYCRGSKMAVFTNAQGKLDYEEMAKQLIEVGCTLNTFSMQKISAPRLCSLTTGRSFVYTSETIARLTADLTNLGTTKSSYKVRVEAKTSDAIRKLSFYGNTAFEHLGFQDFAQMDDKTTFGMTFSLEESLQNKSKVYVQMILSFYCFDGSSRVLVMNTGFETSSRISEVYASLSFDTLACIYAKYIAMDKGTVKEHSKKVENSISRSLKYYRSSCCKEASSSQFVLPESIKLIPLIYQSMMKNSFFSNSISEDNISQITNFTVEQNLRFFYPRLFAFTDFYIDKSLEKVKALKLSAESLNSEEIYVLDNSQKIYIYIGESVDASLKEAIFTDKTEENEVLRKMIEEFYSYYDSELPVVFVEEGKGGLEIEFVGYLVEDRLNNIPSYPDYICELHFKVKNA</sequence>
<dbReference type="Pfam" id="PF08033">
    <property type="entry name" value="Sec23_BS"/>
    <property type="match status" value="1"/>
</dbReference>
<accession>A0A9Q9C522</accession>
<dbReference type="Pfam" id="PF00626">
    <property type="entry name" value="Gelsolin"/>
    <property type="match status" value="1"/>
</dbReference>
<dbReference type="SUPFAM" id="SSF82919">
    <property type="entry name" value="Zn-finger domain of Sec23/24"/>
    <property type="match status" value="1"/>
</dbReference>
<dbReference type="Pfam" id="PF04815">
    <property type="entry name" value="Sec23_helical"/>
    <property type="match status" value="1"/>
</dbReference>
<dbReference type="EMBL" id="CP075148">
    <property type="protein sequence ID" value="UTX42672.1"/>
    <property type="molecule type" value="Genomic_DNA"/>
</dbReference>
<dbReference type="Gene3D" id="2.60.40.1670">
    <property type="entry name" value="beta-sandwich domain of Sec23/24"/>
    <property type="match status" value="1"/>
</dbReference>
<dbReference type="Proteomes" id="UP001059546">
    <property type="component" value="Chromosome II"/>
</dbReference>
<proteinExistence type="predicted"/>
<dbReference type="GO" id="GO:0030127">
    <property type="term" value="C:COPII vesicle coat"/>
    <property type="evidence" value="ECO:0007669"/>
    <property type="project" value="InterPro"/>
</dbReference>
<protein>
    <submittedName>
        <fullName evidence="5">Vesicle coat complex COPII subunit Sec24</fullName>
    </submittedName>
</protein>
<evidence type="ECO:0000256" key="1">
    <source>
        <dbReference type="SAM" id="MobiDB-lite"/>
    </source>
</evidence>
<dbReference type="InterPro" id="IPR007123">
    <property type="entry name" value="Gelsolin-like_dom"/>
</dbReference>
<dbReference type="InterPro" id="IPR029006">
    <property type="entry name" value="ADF-H/Gelsolin-like_dom_sf"/>
</dbReference>
<dbReference type="InterPro" id="IPR050550">
    <property type="entry name" value="SEC23_SEC24_subfamily"/>
</dbReference>
<evidence type="ECO:0000313" key="5">
    <source>
        <dbReference type="EMBL" id="UTX42672.1"/>
    </source>
</evidence>
<feature type="domain" description="Sec23/Sec24 beta-sandwich" evidence="4">
    <location>
        <begin position="394"/>
        <end position="476"/>
    </location>
</feature>
<feature type="region of interest" description="Disordered" evidence="1">
    <location>
        <begin position="1"/>
        <end position="28"/>
    </location>
</feature>
<reference evidence="5" key="1">
    <citation type="submission" date="2021-05" db="EMBL/GenBank/DDBJ databases">
        <title>Encephalitozoon hellem ATCC 50604 Complete Genome.</title>
        <authorList>
            <person name="Mascarenhas dos Santos A.C."/>
            <person name="Julian A.T."/>
            <person name="Pombert J.-F."/>
        </authorList>
    </citation>
    <scope>NUCLEOTIDE SEQUENCE</scope>
    <source>
        <strain evidence="5">ATCC 50604</strain>
    </source>
</reference>
<evidence type="ECO:0000259" key="3">
    <source>
        <dbReference type="Pfam" id="PF04815"/>
    </source>
</evidence>
<dbReference type="SUPFAM" id="SSF81995">
    <property type="entry name" value="beta-sandwich domain of Sec23/24"/>
    <property type="match status" value="1"/>
</dbReference>
<feature type="domain" description="Sec23/Sec24 helical" evidence="3">
    <location>
        <begin position="491"/>
        <end position="570"/>
    </location>
</feature>
<dbReference type="Gene3D" id="3.40.20.10">
    <property type="entry name" value="Severin"/>
    <property type="match status" value="1"/>
</dbReference>
<dbReference type="GO" id="GO:0070971">
    <property type="term" value="C:endoplasmic reticulum exit site"/>
    <property type="evidence" value="ECO:0007669"/>
    <property type="project" value="TreeGrafter"/>
</dbReference>
<dbReference type="InterPro" id="IPR036180">
    <property type="entry name" value="Gelsolin-like_dom_sf"/>
</dbReference>
<dbReference type="GO" id="GO:0008270">
    <property type="term" value="F:zinc ion binding"/>
    <property type="evidence" value="ECO:0007669"/>
    <property type="project" value="InterPro"/>
</dbReference>
<organism evidence="5 6">
    <name type="scientific">Encephalitozoon hellem</name>
    <name type="common">Microsporidian parasite</name>
    <dbReference type="NCBI Taxonomy" id="27973"/>
    <lineage>
        <taxon>Eukaryota</taxon>
        <taxon>Fungi</taxon>
        <taxon>Fungi incertae sedis</taxon>
        <taxon>Microsporidia</taxon>
        <taxon>Unikaryonidae</taxon>
        <taxon>Encephalitozoon</taxon>
    </lineage>
</organism>
<dbReference type="Gene3D" id="1.20.120.730">
    <property type="entry name" value="Sec23/Sec24 helical domain"/>
    <property type="match status" value="1"/>
</dbReference>
<evidence type="ECO:0000259" key="2">
    <source>
        <dbReference type="Pfam" id="PF00626"/>
    </source>
</evidence>
<dbReference type="PANTHER" id="PTHR13803">
    <property type="entry name" value="SEC24-RELATED PROTEIN"/>
    <property type="match status" value="1"/>
</dbReference>
<dbReference type="GO" id="GO:0090110">
    <property type="term" value="P:COPII-coated vesicle cargo loading"/>
    <property type="evidence" value="ECO:0007669"/>
    <property type="project" value="TreeGrafter"/>
</dbReference>
<gene>
    <name evidence="5" type="ORF">GPU96_02g03870</name>
</gene>
<dbReference type="InterPro" id="IPR012990">
    <property type="entry name" value="Beta-sandwich_Sec23_24"/>
</dbReference>
<dbReference type="GO" id="GO:0000149">
    <property type="term" value="F:SNARE binding"/>
    <property type="evidence" value="ECO:0007669"/>
    <property type="project" value="TreeGrafter"/>
</dbReference>
<evidence type="ECO:0000313" key="6">
    <source>
        <dbReference type="Proteomes" id="UP001059546"/>
    </source>
</evidence>
<dbReference type="InterPro" id="IPR036175">
    <property type="entry name" value="Sec23/24_helical_dom_sf"/>
</dbReference>
<feature type="domain" description="Gelsolin-like" evidence="2">
    <location>
        <begin position="602"/>
        <end position="644"/>
    </location>
</feature>
<dbReference type="AlphaFoldDB" id="A0A9Q9C522"/>
<dbReference type="GO" id="GO:0006886">
    <property type="term" value="P:intracellular protein transport"/>
    <property type="evidence" value="ECO:0007669"/>
    <property type="project" value="InterPro"/>
</dbReference>
<dbReference type="InterPro" id="IPR036174">
    <property type="entry name" value="Znf_Sec23_Sec24_sf"/>
</dbReference>
<dbReference type="InterPro" id="IPR006900">
    <property type="entry name" value="Sec23/24_helical_dom"/>
</dbReference>
<dbReference type="SUPFAM" id="SSF81811">
    <property type="entry name" value="Helical domain of Sec23/24"/>
    <property type="match status" value="1"/>
</dbReference>
<name>A0A9Q9C522_ENCHE</name>